<dbReference type="InterPro" id="IPR018973">
    <property type="entry name" value="MZB"/>
</dbReference>
<organism evidence="6 7">
    <name type="scientific">Dactylosporangium maewongense</name>
    <dbReference type="NCBI Taxonomy" id="634393"/>
    <lineage>
        <taxon>Bacteria</taxon>
        <taxon>Bacillati</taxon>
        <taxon>Actinomycetota</taxon>
        <taxon>Actinomycetes</taxon>
        <taxon>Micromonosporales</taxon>
        <taxon>Micromonosporaceae</taxon>
        <taxon>Dactylosporangium</taxon>
    </lineage>
</organism>
<evidence type="ECO:0000256" key="1">
    <source>
        <dbReference type="ARBA" id="ARBA00022741"/>
    </source>
</evidence>
<dbReference type="Gene3D" id="3.40.50.300">
    <property type="entry name" value="P-loop containing nucleotide triphosphate hydrolases"/>
    <property type="match status" value="2"/>
</dbReference>
<protein>
    <recommendedName>
        <fullName evidence="8">DEAD/DEAH box helicase domain-containing protein</fullName>
    </recommendedName>
</protein>
<evidence type="ECO:0000313" key="6">
    <source>
        <dbReference type="EMBL" id="GAA1549813.1"/>
    </source>
</evidence>
<dbReference type="InterPro" id="IPR027417">
    <property type="entry name" value="P-loop_NTPase"/>
</dbReference>
<feature type="region of interest" description="Disordered" evidence="3">
    <location>
        <begin position="296"/>
        <end position="420"/>
    </location>
</feature>
<dbReference type="CDD" id="cd17923">
    <property type="entry name" value="DEXHc_Hrq1-like"/>
    <property type="match status" value="1"/>
</dbReference>
<dbReference type="InterPro" id="IPR001650">
    <property type="entry name" value="Helicase_C-like"/>
</dbReference>
<keyword evidence="1" id="KW-0547">Nucleotide-binding</keyword>
<dbReference type="PANTHER" id="PTHR47957:SF3">
    <property type="entry name" value="ATP-DEPENDENT HELICASE HRQ1"/>
    <property type="match status" value="1"/>
</dbReference>
<evidence type="ECO:0000256" key="2">
    <source>
        <dbReference type="ARBA" id="ARBA00022840"/>
    </source>
</evidence>
<dbReference type="CDD" id="cd18797">
    <property type="entry name" value="SF2_C_Hrq"/>
    <property type="match status" value="1"/>
</dbReference>
<feature type="compositionally biased region" description="Polar residues" evidence="3">
    <location>
        <begin position="304"/>
        <end position="314"/>
    </location>
</feature>
<dbReference type="Pfam" id="PF00270">
    <property type="entry name" value="DEAD"/>
    <property type="match status" value="1"/>
</dbReference>
<reference evidence="6 7" key="1">
    <citation type="journal article" date="2019" name="Int. J. Syst. Evol. Microbiol.">
        <title>The Global Catalogue of Microorganisms (GCM) 10K type strain sequencing project: providing services to taxonomists for standard genome sequencing and annotation.</title>
        <authorList>
            <consortium name="The Broad Institute Genomics Platform"/>
            <consortium name="The Broad Institute Genome Sequencing Center for Infectious Disease"/>
            <person name="Wu L."/>
            <person name="Ma J."/>
        </authorList>
    </citation>
    <scope>NUCLEOTIDE SEQUENCE [LARGE SCALE GENOMIC DNA]</scope>
    <source>
        <strain evidence="6 7">JCM 15933</strain>
    </source>
</reference>
<feature type="domain" description="Helicase ATP-binding" evidence="4">
    <location>
        <begin position="65"/>
        <end position="227"/>
    </location>
</feature>
<sequence>MLDVTAVLPHSFLPSHRAESLTHVEHVPPRAGSTAAWPSWAPPSLRTAFEARGVALPWTHQAAAADLAWSGTHTVVATGTGSGKSLAYQLPALSALLRDAKATMLYISPTKALAADQLRSLQALDLPDTRPATFDGDTSREERDWVRQHARVVLTNPDMLHHGILPNHASWTRFLRGLRFVVVDECHTYRGVFGSHVAHVLRRLRRVTARYTPRGLPSPCFVLASATSGDPQSSGSRLTGLPMTAVTTDASPRGGVTFALWEPPLLPPPPDFSGIGEAELLLPDDPTLMTTVAERTTPAVATRPSATPHTSIPAPTTAGDSTTARGSTTAATPTTTAGSTPAASPTTSAQSPTTALSLSTTADAKTAGDSANAHSSTTACASAPTRGSTTAANPTAAHSSTTAGASATARRSTPTGGVATAAGGVAGAARDFAGAGRDAEPVRRSALRETADLLTEAVIAGVRTLAFVRSRKGAEVVASMARRSLDQAVPGLGDRVAAYRAGYLREERRALERDLMDGTLLGLASTNALELGVDLVGLDAVLISGYPGTLASLWQQAGRAGRAGRDALCVLVARDDPLDTYLVHHPEALFGKPVEATVLDPGNPHVLAPQLCCAAAELPLTPADLPLFGPTAEATLDALVASGILRKRPSGWYWTERHRPDVDLRGAGGGPIAVVEEATGRLLGTVDTGSAHHQVHTGAVHLHQGVSYVVDKLDLADSVALVHAEEPDWSTHPRDVTSLTVLSVRQTRTAGPVTLSLGEVEVTSQVVSYQRRRITSGEVIDTCQLDLPERILKTVAVWWTVSPEALDEAGIAEVDWPGALHAAEHASIGLLPLVATCDRWDIGGLSTALHADTGLPTVFVYDGHPGGAGFAERAFDVATDWLGATRAVVAECRCEQGCPSCVQSPKCGNGNNPLNKHDAVQVLSLVLASL</sequence>
<dbReference type="EMBL" id="BAAAQD010000021">
    <property type="protein sequence ID" value="GAA1549813.1"/>
    <property type="molecule type" value="Genomic_DNA"/>
</dbReference>
<dbReference type="SMART" id="SM00490">
    <property type="entry name" value="HELICc"/>
    <property type="match status" value="1"/>
</dbReference>
<keyword evidence="7" id="KW-1185">Reference proteome</keyword>
<dbReference type="PROSITE" id="PS51194">
    <property type="entry name" value="HELICASE_CTER"/>
    <property type="match status" value="1"/>
</dbReference>
<comment type="caution">
    <text evidence="6">The sequence shown here is derived from an EMBL/GenBank/DDBJ whole genome shotgun (WGS) entry which is preliminary data.</text>
</comment>
<proteinExistence type="predicted"/>
<dbReference type="InterPro" id="IPR011545">
    <property type="entry name" value="DEAD/DEAH_box_helicase_dom"/>
</dbReference>
<dbReference type="PANTHER" id="PTHR47957">
    <property type="entry name" value="ATP-DEPENDENT HELICASE HRQ1"/>
    <property type="match status" value="1"/>
</dbReference>
<dbReference type="InterPro" id="IPR055227">
    <property type="entry name" value="HRQ1_WHD"/>
</dbReference>
<dbReference type="Pfam" id="PF22982">
    <property type="entry name" value="WHD_HRQ1"/>
    <property type="match status" value="1"/>
</dbReference>
<dbReference type="SMART" id="SM00487">
    <property type="entry name" value="DEXDc"/>
    <property type="match status" value="1"/>
</dbReference>
<dbReference type="PROSITE" id="PS51192">
    <property type="entry name" value="HELICASE_ATP_BIND_1"/>
    <property type="match status" value="1"/>
</dbReference>
<keyword evidence="2" id="KW-0067">ATP-binding</keyword>
<evidence type="ECO:0000259" key="5">
    <source>
        <dbReference type="PROSITE" id="PS51194"/>
    </source>
</evidence>
<gene>
    <name evidence="6" type="ORF">GCM10009827_082830</name>
</gene>
<evidence type="ECO:0000259" key="4">
    <source>
        <dbReference type="PROSITE" id="PS51192"/>
    </source>
</evidence>
<dbReference type="Pfam" id="PF09369">
    <property type="entry name" value="MZB"/>
    <property type="match status" value="1"/>
</dbReference>
<accession>A0ABN2C1J0</accession>
<evidence type="ECO:0000256" key="3">
    <source>
        <dbReference type="SAM" id="MobiDB-lite"/>
    </source>
</evidence>
<dbReference type="Pfam" id="PF00271">
    <property type="entry name" value="Helicase_C"/>
    <property type="match status" value="1"/>
</dbReference>
<feature type="domain" description="Helicase C-terminal" evidence="5">
    <location>
        <begin position="453"/>
        <end position="605"/>
    </location>
</feature>
<dbReference type="Proteomes" id="UP001501470">
    <property type="component" value="Unassembled WGS sequence"/>
</dbReference>
<feature type="compositionally biased region" description="Polar residues" evidence="3">
    <location>
        <begin position="372"/>
        <end position="393"/>
    </location>
</feature>
<feature type="compositionally biased region" description="Low complexity" evidence="3">
    <location>
        <begin position="316"/>
        <end position="367"/>
    </location>
</feature>
<name>A0ABN2C1J0_9ACTN</name>
<evidence type="ECO:0000313" key="7">
    <source>
        <dbReference type="Proteomes" id="UP001501470"/>
    </source>
</evidence>
<evidence type="ECO:0008006" key="8">
    <source>
        <dbReference type="Google" id="ProtNLM"/>
    </source>
</evidence>
<dbReference type="SUPFAM" id="SSF52540">
    <property type="entry name" value="P-loop containing nucleoside triphosphate hydrolases"/>
    <property type="match status" value="1"/>
</dbReference>
<dbReference type="InterPro" id="IPR014001">
    <property type="entry name" value="Helicase_ATP-bd"/>
</dbReference>
<feature type="compositionally biased region" description="Low complexity" evidence="3">
    <location>
        <begin position="394"/>
        <end position="420"/>
    </location>
</feature>